<comment type="caution">
    <text evidence="1">The sequence shown here is derived from an EMBL/GenBank/DDBJ whole genome shotgun (WGS) entry which is preliminary data.</text>
</comment>
<accession>A0AAW9QWS1</accession>
<proteinExistence type="predicted"/>
<evidence type="ECO:0000313" key="2">
    <source>
        <dbReference type="Proteomes" id="UP001328733"/>
    </source>
</evidence>
<dbReference type="Proteomes" id="UP001328733">
    <property type="component" value="Unassembled WGS sequence"/>
</dbReference>
<sequence>MSLSSCFSVWGNVRSIGSIAFPAPGFCREAEGTAVFPPRMSELPSGEGLSDLAK</sequence>
<dbReference type="EMBL" id="JBAFSM010000063">
    <property type="protein sequence ID" value="MEG3439855.1"/>
    <property type="molecule type" value="Genomic_DNA"/>
</dbReference>
<evidence type="ECO:0000313" key="1">
    <source>
        <dbReference type="EMBL" id="MEG3439855.1"/>
    </source>
</evidence>
<organism evidence="1 2">
    <name type="scientific">Pannus brasiliensis CCIBt3594</name>
    <dbReference type="NCBI Taxonomy" id="1427578"/>
    <lineage>
        <taxon>Bacteria</taxon>
        <taxon>Bacillati</taxon>
        <taxon>Cyanobacteriota</taxon>
        <taxon>Cyanophyceae</taxon>
        <taxon>Oscillatoriophycideae</taxon>
        <taxon>Chroococcales</taxon>
        <taxon>Microcystaceae</taxon>
        <taxon>Pannus</taxon>
    </lineage>
</organism>
<name>A0AAW9QWS1_9CHRO</name>
<dbReference type="AlphaFoldDB" id="A0AAW9QWS1"/>
<keyword evidence="2" id="KW-1185">Reference proteome</keyword>
<protein>
    <submittedName>
        <fullName evidence="1">Uncharacterized protein</fullName>
    </submittedName>
</protein>
<gene>
    <name evidence="1" type="ORF">V0288_22190</name>
</gene>
<reference evidence="1 2" key="1">
    <citation type="submission" date="2024-01" db="EMBL/GenBank/DDBJ databases">
        <title>Genomic insights into the taxonomy and metabolism of the cyanobacterium Pannus brasiliensis CCIBt3594.</title>
        <authorList>
            <person name="Machado M."/>
            <person name="Botero N.B."/>
            <person name="Andreote A.P.D."/>
            <person name="Feitosa A.M.T."/>
            <person name="Popin R."/>
            <person name="Sivonen K."/>
            <person name="Fiore M.F."/>
        </authorList>
    </citation>
    <scope>NUCLEOTIDE SEQUENCE [LARGE SCALE GENOMIC DNA]</scope>
    <source>
        <strain evidence="1 2">CCIBt3594</strain>
    </source>
</reference>